<dbReference type="AlphaFoldDB" id="A0AAV4N4A4"/>
<comment type="caution">
    <text evidence="1">The sequence shown here is derived from an EMBL/GenBank/DDBJ whole genome shotgun (WGS) entry which is preliminary data.</text>
</comment>
<organism evidence="1 2">
    <name type="scientific">Caerostris darwini</name>
    <dbReference type="NCBI Taxonomy" id="1538125"/>
    <lineage>
        <taxon>Eukaryota</taxon>
        <taxon>Metazoa</taxon>
        <taxon>Ecdysozoa</taxon>
        <taxon>Arthropoda</taxon>
        <taxon>Chelicerata</taxon>
        <taxon>Arachnida</taxon>
        <taxon>Araneae</taxon>
        <taxon>Araneomorphae</taxon>
        <taxon>Entelegynae</taxon>
        <taxon>Araneoidea</taxon>
        <taxon>Araneidae</taxon>
        <taxon>Caerostris</taxon>
    </lineage>
</organism>
<gene>
    <name evidence="1" type="ORF">CDAR_4251</name>
</gene>
<reference evidence="1 2" key="1">
    <citation type="submission" date="2021-06" db="EMBL/GenBank/DDBJ databases">
        <title>Caerostris darwini draft genome.</title>
        <authorList>
            <person name="Kono N."/>
            <person name="Arakawa K."/>
        </authorList>
    </citation>
    <scope>NUCLEOTIDE SEQUENCE [LARGE SCALE GENOMIC DNA]</scope>
</reference>
<accession>A0AAV4N4A4</accession>
<keyword evidence="2" id="KW-1185">Reference proteome</keyword>
<sequence>MTCWHVAPLGAPPIPTSLCHPPPFVSSPSSCDNPPFIVEAYSCGQHPTGGWSTSLPPSYLSTNKPLGSAFVRIFSLRKSLFTRLGVLARETVTLMTALGYLNSNPVPDKQHV</sequence>
<dbReference type="EMBL" id="BPLQ01001202">
    <property type="protein sequence ID" value="GIX79642.1"/>
    <property type="molecule type" value="Genomic_DNA"/>
</dbReference>
<dbReference type="Proteomes" id="UP001054837">
    <property type="component" value="Unassembled WGS sequence"/>
</dbReference>
<evidence type="ECO:0000313" key="2">
    <source>
        <dbReference type="Proteomes" id="UP001054837"/>
    </source>
</evidence>
<proteinExistence type="predicted"/>
<protein>
    <submittedName>
        <fullName evidence="1">Uncharacterized protein</fullName>
    </submittedName>
</protein>
<name>A0AAV4N4A4_9ARAC</name>
<evidence type="ECO:0000313" key="1">
    <source>
        <dbReference type="EMBL" id="GIX79642.1"/>
    </source>
</evidence>